<protein>
    <recommendedName>
        <fullName evidence="1">UspA domain-containing protein</fullName>
    </recommendedName>
</protein>
<evidence type="ECO:0000313" key="2">
    <source>
        <dbReference type="EMBL" id="GEL20372.1"/>
    </source>
</evidence>
<feature type="domain" description="UspA" evidence="1">
    <location>
        <begin position="85"/>
        <end position="211"/>
    </location>
</feature>
<name>A0A511D6H2_9PSEU</name>
<accession>A0A511D6H2</accession>
<dbReference type="Gene3D" id="3.40.50.620">
    <property type="entry name" value="HUPs"/>
    <property type="match status" value="1"/>
</dbReference>
<organism evidence="2 3">
    <name type="scientific">Pseudonocardia asaccharolytica DSM 44247 = NBRC 16224</name>
    <dbReference type="NCBI Taxonomy" id="1123024"/>
    <lineage>
        <taxon>Bacteria</taxon>
        <taxon>Bacillati</taxon>
        <taxon>Actinomycetota</taxon>
        <taxon>Actinomycetes</taxon>
        <taxon>Pseudonocardiales</taxon>
        <taxon>Pseudonocardiaceae</taxon>
        <taxon>Pseudonocardia</taxon>
    </lineage>
</organism>
<dbReference type="AlphaFoldDB" id="A0A511D6H2"/>
<evidence type="ECO:0000313" key="3">
    <source>
        <dbReference type="Proteomes" id="UP000321328"/>
    </source>
</evidence>
<reference evidence="2 3" key="1">
    <citation type="submission" date="2019-07" db="EMBL/GenBank/DDBJ databases">
        <title>Whole genome shotgun sequence of Pseudonocardia asaccharolytica NBRC 16224.</title>
        <authorList>
            <person name="Hosoyama A."/>
            <person name="Uohara A."/>
            <person name="Ohji S."/>
            <person name="Ichikawa N."/>
        </authorList>
    </citation>
    <scope>NUCLEOTIDE SEQUENCE [LARGE SCALE GENOMIC DNA]</scope>
    <source>
        <strain evidence="2 3">NBRC 16224</strain>
    </source>
</reference>
<comment type="caution">
    <text evidence="2">The sequence shown here is derived from an EMBL/GenBank/DDBJ whole genome shotgun (WGS) entry which is preliminary data.</text>
</comment>
<dbReference type="Proteomes" id="UP000321328">
    <property type="component" value="Unassembled WGS sequence"/>
</dbReference>
<dbReference type="EMBL" id="BJVI01000068">
    <property type="protein sequence ID" value="GEL20372.1"/>
    <property type="molecule type" value="Genomic_DNA"/>
</dbReference>
<gene>
    <name evidence="2" type="ORF">PA7_42090</name>
</gene>
<dbReference type="OrthoDB" id="3572908at2"/>
<sequence length="214" mass="22266">MHPSAILEQQHLGSVVVLNGAEIPGWVERWCAAAGRELVLRSPAARSATFTEPAVAQRARLIAELAGHTVLVAHPAPAATGRPQVVAAVRELPDDAQVLADAADAAAHLGAVLHLVHGVPQSFAERSVGLDAAVERGRRVLAAGIDALRAHAPGATVTAELARAHPHELVGEDLDAQLLVIGGPRIRRPRMLGLVARSALAHAPCPVLFVPRPG</sequence>
<evidence type="ECO:0000259" key="1">
    <source>
        <dbReference type="Pfam" id="PF00582"/>
    </source>
</evidence>
<dbReference type="RefSeq" id="WP_028930534.1">
    <property type="nucleotide sequence ID" value="NZ_AUII01000012.1"/>
</dbReference>
<proteinExistence type="predicted"/>
<dbReference type="CDD" id="cd00293">
    <property type="entry name" value="USP-like"/>
    <property type="match status" value="1"/>
</dbReference>
<dbReference type="InterPro" id="IPR014729">
    <property type="entry name" value="Rossmann-like_a/b/a_fold"/>
</dbReference>
<dbReference type="Pfam" id="PF00582">
    <property type="entry name" value="Usp"/>
    <property type="match status" value="1"/>
</dbReference>
<keyword evidence="3" id="KW-1185">Reference proteome</keyword>
<dbReference type="InterPro" id="IPR006016">
    <property type="entry name" value="UspA"/>
</dbReference>
<dbReference type="SUPFAM" id="SSF52402">
    <property type="entry name" value="Adenine nucleotide alpha hydrolases-like"/>
    <property type="match status" value="1"/>
</dbReference>